<dbReference type="Gene3D" id="2.60.40.2970">
    <property type="match status" value="1"/>
</dbReference>
<organism evidence="1 2">
    <name type="scientific">Aspergillus avenaceus</name>
    <dbReference type="NCBI Taxonomy" id="36643"/>
    <lineage>
        <taxon>Eukaryota</taxon>
        <taxon>Fungi</taxon>
        <taxon>Dikarya</taxon>
        <taxon>Ascomycota</taxon>
        <taxon>Pezizomycotina</taxon>
        <taxon>Eurotiomycetes</taxon>
        <taxon>Eurotiomycetidae</taxon>
        <taxon>Eurotiales</taxon>
        <taxon>Aspergillaceae</taxon>
        <taxon>Aspergillus</taxon>
        <taxon>Aspergillus subgen. Circumdati</taxon>
    </lineage>
</organism>
<keyword evidence="2" id="KW-1185">Reference proteome</keyword>
<proteinExistence type="predicted"/>
<accession>A0A5N6U4Y9</accession>
<dbReference type="Proteomes" id="UP000325780">
    <property type="component" value="Unassembled WGS sequence"/>
</dbReference>
<gene>
    <name evidence="1" type="ORF">BDV25DRAFT_136606</name>
</gene>
<dbReference type="EMBL" id="ML742036">
    <property type="protein sequence ID" value="KAE8153666.1"/>
    <property type="molecule type" value="Genomic_DNA"/>
</dbReference>
<dbReference type="OrthoDB" id="4664297at2759"/>
<reference evidence="1 2" key="1">
    <citation type="submission" date="2019-04" db="EMBL/GenBank/DDBJ databases">
        <title>Friends and foes A comparative genomics study of 23 Aspergillus species from section Flavi.</title>
        <authorList>
            <consortium name="DOE Joint Genome Institute"/>
            <person name="Kjaerbolling I."/>
            <person name="Vesth T."/>
            <person name="Frisvad J.C."/>
            <person name="Nybo J.L."/>
            <person name="Theobald S."/>
            <person name="Kildgaard S."/>
            <person name="Isbrandt T."/>
            <person name="Kuo A."/>
            <person name="Sato A."/>
            <person name="Lyhne E.K."/>
            <person name="Kogle M.E."/>
            <person name="Wiebenga A."/>
            <person name="Kun R.S."/>
            <person name="Lubbers R.J."/>
            <person name="Makela M.R."/>
            <person name="Barry K."/>
            <person name="Chovatia M."/>
            <person name="Clum A."/>
            <person name="Daum C."/>
            <person name="Haridas S."/>
            <person name="He G."/>
            <person name="LaButti K."/>
            <person name="Lipzen A."/>
            <person name="Mondo S."/>
            <person name="Riley R."/>
            <person name="Salamov A."/>
            <person name="Simmons B.A."/>
            <person name="Magnuson J.K."/>
            <person name="Henrissat B."/>
            <person name="Mortensen U.H."/>
            <person name="Larsen T.O."/>
            <person name="Devries R.P."/>
            <person name="Grigoriev I.V."/>
            <person name="Machida M."/>
            <person name="Baker S.E."/>
            <person name="Andersen M.R."/>
        </authorList>
    </citation>
    <scope>NUCLEOTIDE SEQUENCE [LARGE SCALE GENOMIC DNA]</scope>
    <source>
        <strain evidence="1 2">IBT 18842</strain>
    </source>
</reference>
<evidence type="ECO:0000313" key="1">
    <source>
        <dbReference type="EMBL" id="KAE8153666.1"/>
    </source>
</evidence>
<name>A0A5N6U4Y9_ASPAV</name>
<sequence>MSALIGLEVSIAPPVISASSDAPTVPIQVSVHNPSDTPVTFLNWGTPLDPSAHVLSVFEIEDTTDQKPVALETIKISRQMPPSPEDLVEIPAGDSIEKEVKLPGVPFITGHEYSIQAKGIWHFVWETTRDEVTVSKLEHQSDSQRGRFESNVATIHIE</sequence>
<dbReference type="AlphaFoldDB" id="A0A5N6U4Y9"/>
<protein>
    <submittedName>
        <fullName evidence="1">Uncharacterized protein</fullName>
    </submittedName>
</protein>
<evidence type="ECO:0000313" key="2">
    <source>
        <dbReference type="Proteomes" id="UP000325780"/>
    </source>
</evidence>